<proteinExistence type="predicted"/>
<dbReference type="InterPro" id="IPR011042">
    <property type="entry name" value="6-blade_b-propeller_TolB-like"/>
</dbReference>
<dbReference type="PANTHER" id="PTHR19328">
    <property type="entry name" value="HEDGEHOG-INTERACTING PROTEIN"/>
    <property type="match status" value="1"/>
</dbReference>
<dbReference type="GO" id="GO:0020037">
    <property type="term" value="F:heme binding"/>
    <property type="evidence" value="ECO:0007669"/>
    <property type="project" value="InterPro"/>
</dbReference>
<dbReference type="Pfam" id="PF07995">
    <property type="entry name" value="GSDH"/>
    <property type="match status" value="1"/>
</dbReference>
<evidence type="ECO:0000256" key="2">
    <source>
        <dbReference type="ARBA" id="ARBA00022723"/>
    </source>
</evidence>
<keyword evidence="3 4" id="KW-0408">Iron</keyword>
<dbReference type="Gene3D" id="2.120.10.30">
    <property type="entry name" value="TolB, C-terminal domain"/>
    <property type="match status" value="1"/>
</dbReference>
<dbReference type="KEGG" id="osg:BST96_09425"/>
<protein>
    <recommendedName>
        <fullName evidence="5">Cytochrome c domain-containing protein</fullName>
    </recommendedName>
</protein>
<dbReference type="Gene3D" id="1.10.760.10">
    <property type="entry name" value="Cytochrome c-like domain"/>
    <property type="match status" value="1"/>
</dbReference>
<dbReference type="InterPro" id="IPR036909">
    <property type="entry name" value="Cyt_c-like_dom_sf"/>
</dbReference>
<keyword evidence="1 4" id="KW-0349">Heme</keyword>
<dbReference type="RefSeq" id="WP_169713958.1">
    <property type="nucleotide sequence ID" value="NZ_CP019343.1"/>
</dbReference>
<dbReference type="InterPro" id="IPR012938">
    <property type="entry name" value="Glc/Sorbosone_DH"/>
</dbReference>
<dbReference type="EMBL" id="CP019343">
    <property type="protein sequence ID" value="ARN74325.1"/>
    <property type="molecule type" value="Genomic_DNA"/>
</dbReference>
<evidence type="ECO:0000313" key="6">
    <source>
        <dbReference type="EMBL" id="ARN74325.1"/>
    </source>
</evidence>
<dbReference type="InterPro" id="IPR011041">
    <property type="entry name" value="Quinoprot_gluc/sorb_DH_b-prop"/>
</dbReference>
<dbReference type="PANTHER" id="PTHR19328:SF75">
    <property type="entry name" value="ALDOSE SUGAR DEHYDROGENASE YLII"/>
    <property type="match status" value="1"/>
</dbReference>
<feature type="domain" description="Cytochrome c" evidence="5">
    <location>
        <begin position="1"/>
        <end position="79"/>
    </location>
</feature>
<dbReference type="SUPFAM" id="SSF50952">
    <property type="entry name" value="Soluble quinoprotein glucose dehydrogenase"/>
    <property type="match status" value="1"/>
</dbReference>
<sequence length="481" mass="53239">MAGFSLLFNENCAVCHGENLKGAAQGPALIGKPLINGDDMDSLVASISKGNSAKGMPAWSGILSKLQINNLALYIAERRSGLTYTDFNIDNTLLINQDPIQTQHHTIKLQTVITDLDPLPFSIEPLPDGRILLTEKMRGLSIISKDGKQSALIKGTPKVYSDTGTPDVGLLNGLGWLLDVAIHPDYLNNGWVYLHYGDRCSDCNKVSRENKLPVSMNKIVRGRINNGQWIDQQVIWQASLEHYGMIPDTAAGGRLSFDQQGHLFFSVGLKGNDNHTGVQDLTTPWGKIHRVNDDGSIPEDNPFTKSPKALKSIWAYGFRSPQGLEFNTRTNELWVTDMGPRGGDEVNLIFPGKNYGWPLYSKGVNYDSTPVEYGKKLGIDFKMADIEQPIVDLTPSPAVSSFIIYQDKHFPKWNNHLIVGSLKARKLYRMKIEDGVLIENEVLIENLARIRDIEIANSGEILLLLEHGSGGQILKITSTSY</sequence>
<gene>
    <name evidence="6" type="ORF">BST96_09425</name>
</gene>
<dbReference type="AlphaFoldDB" id="A0A1X9NEK8"/>
<dbReference type="Proteomes" id="UP000193450">
    <property type="component" value="Chromosome"/>
</dbReference>
<evidence type="ECO:0000313" key="7">
    <source>
        <dbReference type="Proteomes" id="UP000193450"/>
    </source>
</evidence>
<dbReference type="PROSITE" id="PS51007">
    <property type="entry name" value="CYTC"/>
    <property type="match status" value="1"/>
</dbReference>
<dbReference type="Pfam" id="PF13442">
    <property type="entry name" value="Cytochrome_CBB3"/>
    <property type="match status" value="1"/>
</dbReference>
<keyword evidence="7" id="KW-1185">Reference proteome</keyword>
<evidence type="ECO:0000259" key="5">
    <source>
        <dbReference type="PROSITE" id="PS51007"/>
    </source>
</evidence>
<dbReference type="GO" id="GO:0046872">
    <property type="term" value="F:metal ion binding"/>
    <property type="evidence" value="ECO:0007669"/>
    <property type="project" value="UniProtKB-KW"/>
</dbReference>
<keyword evidence="2 4" id="KW-0479">Metal-binding</keyword>
<name>A0A1X9NEK8_9GAMM</name>
<organism evidence="6 7">
    <name type="scientific">Oceanicoccus sagamiensis</name>
    <dbReference type="NCBI Taxonomy" id="716816"/>
    <lineage>
        <taxon>Bacteria</taxon>
        <taxon>Pseudomonadati</taxon>
        <taxon>Pseudomonadota</taxon>
        <taxon>Gammaproteobacteria</taxon>
        <taxon>Cellvibrionales</taxon>
        <taxon>Spongiibacteraceae</taxon>
        <taxon>Oceanicoccus</taxon>
    </lineage>
</organism>
<accession>A0A1X9NEK8</accession>
<reference evidence="6 7" key="1">
    <citation type="submission" date="2016-11" db="EMBL/GenBank/DDBJ databases">
        <title>Trade-off between light-utilization and light-protection in marine flavobacteria.</title>
        <authorList>
            <person name="Kumagai Y."/>
        </authorList>
    </citation>
    <scope>NUCLEOTIDE SEQUENCE [LARGE SCALE GENOMIC DNA]</scope>
    <source>
        <strain evidence="6 7">NBRC 107125</strain>
    </source>
</reference>
<dbReference type="STRING" id="716816.BST96_09425"/>
<dbReference type="InterPro" id="IPR009056">
    <property type="entry name" value="Cyt_c-like_dom"/>
</dbReference>
<evidence type="ECO:0000256" key="4">
    <source>
        <dbReference type="PROSITE-ProRule" id="PRU00433"/>
    </source>
</evidence>
<evidence type="ECO:0000256" key="1">
    <source>
        <dbReference type="ARBA" id="ARBA00022617"/>
    </source>
</evidence>
<evidence type="ECO:0000256" key="3">
    <source>
        <dbReference type="ARBA" id="ARBA00023004"/>
    </source>
</evidence>
<dbReference type="GO" id="GO:0009055">
    <property type="term" value="F:electron transfer activity"/>
    <property type="evidence" value="ECO:0007669"/>
    <property type="project" value="InterPro"/>
</dbReference>
<dbReference type="SUPFAM" id="SSF46626">
    <property type="entry name" value="Cytochrome c"/>
    <property type="match status" value="1"/>
</dbReference>